<protein>
    <recommendedName>
        <fullName evidence="3">Transcription factor Iwr1 domain-containing protein</fullName>
    </recommendedName>
</protein>
<name>A0AAW0ESQ7_9TRYP</name>
<dbReference type="Proteomes" id="UP001430356">
    <property type="component" value="Unassembled WGS sequence"/>
</dbReference>
<accession>A0AAW0ESQ7</accession>
<feature type="domain" description="Transcription factor Iwr1" evidence="3">
    <location>
        <begin position="250"/>
        <end position="278"/>
    </location>
</feature>
<comment type="caution">
    <text evidence="4">The sequence shown here is derived from an EMBL/GenBank/DDBJ whole genome shotgun (WGS) entry which is preliminary data.</text>
</comment>
<dbReference type="EMBL" id="JAECZO010000100">
    <property type="protein sequence ID" value="KAK7197275.1"/>
    <property type="molecule type" value="Genomic_DNA"/>
</dbReference>
<organism evidence="4 5">
    <name type="scientific">Novymonas esmeraldas</name>
    <dbReference type="NCBI Taxonomy" id="1808958"/>
    <lineage>
        <taxon>Eukaryota</taxon>
        <taxon>Discoba</taxon>
        <taxon>Euglenozoa</taxon>
        <taxon>Kinetoplastea</taxon>
        <taxon>Metakinetoplastina</taxon>
        <taxon>Trypanosomatida</taxon>
        <taxon>Trypanosomatidae</taxon>
        <taxon>Novymonas</taxon>
    </lineage>
</organism>
<evidence type="ECO:0000313" key="4">
    <source>
        <dbReference type="EMBL" id="KAK7197275.1"/>
    </source>
</evidence>
<comment type="similarity">
    <text evidence="1">Belongs to the IWR1/SLC7A6OS family.</text>
</comment>
<evidence type="ECO:0000259" key="3">
    <source>
        <dbReference type="Pfam" id="PF08574"/>
    </source>
</evidence>
<sequence>MVLTPSVAAASPSRVYLKISRKRARDDVDGEGERPTHVRVEWDSAEMGVPPPALHAALASRSKFLFRRLRHAADEAAAVEDAAGNAPLQRQAAPARPPSRSLVERVTVAGQCLVIECGVAAAAGSADRDGGAAVELFVLDARATESAAMVDAFGDFAVTEAEAEDVPRGGHKRNRDTEAAGELPCYFLAPLRRTSCEEDHSSAAAGAAVTPSPSSCWGVVRADEDGSVGQLLREYDEALYMEGDGEAAADLYCYPDHRKDDEYDSNAEDFSGNDYPNDADDRSAESTGVADAVSSDSSTGRRRRGAALRRNTYGIFCEDGYSERSLSSGWGSDDD</sequence>
<evidence type="ECO:0000313" key="5">
    <source>
        <dbReference type="Proteomes" id="UP001430356"/>
    </source>
</evidence>
<gene>
    <name evidence="4" type="ORF">NESM_000674000</name>
</gene>
<dbReference type="Pfam" id="PF08574">
    <property type="entry name" value="Iwr1"/>
    <property type="match status" value="1"/>
</dbReference>
<feature type="region of interest" description="Disordered" evidence="2">
    <location>
        <begin position="263"/>
        <end position="305"/>
    </location>
</feature>
<proteinExistence type="inferred from homology"/>
<dbReference type="InterPro" id="IPR013883">
    <property type="entry name" value="TF_Iwr1_dom"/>
</dbReference>
<evidence type="ECO:0000256" key="2">
    <source>
        <dbReference type="SAM" id="MobiDB-lite"/>
    </source>
</evidence>
<evidence type="ECO:0000256" key="1">
    <source>
        <dbReference type="ARBA" id="ARBA00010218"/>
    </source>
</evidence>
<dbReference type="AlphaFoldDB" id="A0AAW0ESQ7"/>
<reference evidence="4 5" key="1">
    <citation type="journal article" date="2021" name="MBio">
        <title>A New Model Trypanosomatid, Novymonas esmeraldas: Genomic Perception of Its 'Candidatus Pandoraea novymonadis' Endosymbiont.</title>
        <authorList>
            <person name="Zakharova A."/>
            <person name="Saura A."/>
            <person name="Butenko A."/>
            <person name="Podesvova L."/>
            <person name="Warmusova S."/>
            <person name="Kostygov A.Y."/>
            <person name="Nenarokova A."/>
            <person name="Lukes J."/>
            <person name="Opperdoes F.R."/>
            <person name="Yurchenko V."/>
        </authorList>
    </citation>
    <scope>NUCLEOTIDE SEQUENCE [LARGE SCALE GENOMIC DNA]</scope>
    <source>
        <strain evidence="4 5">E262AT.01</strain>
    </source>
</reference>
<keyword evidence="5" id="KW-1185">Reference proteome</keyword>